<accession>A0A0K2THC0</accession>
<organism evidence="1">
    <name type="scientific">Lepeophtheirus salmonis</name>
    <name type="common">Salmon louse</name>
    <name type="synonym">Caligus salmonis</name>
    <dbReference type="NCBI Taxonomy" id="72036"/>
    <lineage>
        <taxon>Eukaryota</taxon>
        <taxon>Metazoa</taxon>
        <taxon>Ecdysozoa</taxon>
        <taxon>Arthropoda</taxon>
        <taxon>Crustacea</taxon>
        <taxon>Multicrustacea</taxon>
        <taxon>Hexanauplia</taxon>
        <taxon>Copepoda</taxon>
        <taxon>Siphonostomatoida</taxon>
        <taxon>Caligidae</taxon>
        <taxon>Lepeophtheirus</taxon>
    </lineage>
</organism>
<reference evidence="1" key="1">
    <citation type="submission" date="2014-05" db="EMBL/GenBank/DDBJ databases">
        <authorList>
            <person name="Chronopoulou M."/>
        </authorList>
    </citation>
    <scope>NUCLEOTIDE SEQUENCE</scope>
    <source>
        <tissue evidence="1">Whole organism</tissue>
    </source>
</reference>
<protein>
    <submittedName>
        <fullName evidence="1">Uncharacterized protein</fullName>
    </submittedName>
</protein>
<dbReference type="EMBL" id="HACA01007904">
    <property type="protein sequence ID" value="CDW25265.1"/>
    <property type="molecule type" value="Transcribed_RNA"/>
</dbReference>
<evidence type="ECO:0000313" key="1">
    <source>
        <dbReference type="EMBL" id="CDW25265.1"/>
    </source>
</evidence>
<dbReference type="AlphaFoldDB" id="A0A0K2THC0"/>
<name>A0A0K2THC0_LEPSM</name>
<feature type="non-terminal residue" evidence="1">
    <location>
        <position position="1"/>
    </location>
</feature>
<sequence length="111" mass="12465">KLRPLKIGGGPALNEVQLTRRNLCLSARFCSGYKARTKQAMARGRFFRFLVSLLANMNPLAYGSFVGKISCTIPRPSYDAQKTFAERQWTSMSEGHVVKLCAAFRPRLKPI</sequence>
<proteinExistence type="predicted"/>